<gene>
    <name evidence="2" type="ORF">EV356DRAFT_277240</name>
</gene>
<evidence type="ECO:0000313" key="3">
    <source>
        <dbReference type="Proteomes" id="UP000800092"/>
    </source>
</evidence>
<accession>A0A6A6H1N7</accession>
<feature type="compositionally biased region" description="Polar residues" evidence="1">
    <location>
        <begin position="88"/>
        <end position="102"/>
    </location>
</feature>
<sequence length="244" mass="27168">MTSRNSNTARPSSRTNATSNQSLHEHRPAPSVPQHRPNSSTSMASTIHHPSRQATAVIPALPPPSPEDQRRKGNAFYQKALRAGRIHGSSSNPATTDPSSTRDAIVRGSRNTEDGSVTGRHRRKDTAGGTETKGRREGDVVLEGHEIVKRDANGQYESFLTVGGQVFQDIVLDGERICGGIETEEDRRQRDRGLLELYRSQRGQQLDLTEMHIANMAYLREKTNSLDDDNWMFESEDATREHTQ</sequence>
<feature type="compositionally biased region" description="Polar residues" evidence="1">
    <location>
        <begin position="36"/>
        <end position="45"/>
    </location>
</feature>
<organism evidence="2 3">
    <name type="scientific">Viridothelium virens</name>
    <name type="common">Speckled blister lichen</name>
    <name type="synonym">Trypethelium virens</name>
    <dbReference type="NCBI Taxonomy" id="1048519"/>
    <lineage>
        <taxon>Eukaryota</taxon>
        <taxon>Fungi</taxon>
        <taxon>Dikarya</taxon>
        <taxon>Ascomycota</taxon>
        <taxon>Pezizomycotina</taxon>
        <taxon>Dothideomycetes</taxon>
        <taxon>Dothideomycetes incertae sedis</taxon>
        <taxon>Trypetheliales</taxon>
        <taxon>Trypetheliaceae</taxon>
        <taxon>Viridothelium</taxon>
    </lineage>
</organism>
<evidence type="ECO:0000256" key="1">
    <source>
        <dbReference type="SAM" id="MobiDB-lite"/>
    </source>
</evidence>
<dbReference type="AlphaFoldDB" id="A0A6A6H1N7"/>
<dbReference type="EMBL" id="ML991821">
    <property type="protein sequence ID" value="KAF2231935.1"/>
    <property type="molecule type" value="Genomic_DNA"/>
</dbReference>
<protein>
    <submittedName>
        <fullName evidence="2">Uncharacterized protein</fullName>
    </submittedName>
</protein>
<feature type="region of interest" description="Disordered" evidence="1">
    <location>
        <begin position="1"/>
        <end position="137"/>
    </location>
</feature>
<dbReference type="Proteomes" id="UP000800092">
    <property type="component" value="Unassembled WGS sequence"/>
</dbReference>
<keyword evidence="3" id="KW-1185">Reference proteome</keyword>
<evidence type="ECO:0000313" key="2">
    <source>
        <dbReference type="EMBL" id="KAF2231935.1"/>
    </source>
</evidence>
<name>A0A6A6H1N7_VIRVR</name>
<dbReference type="OrthoDB" id="4188844at2759"/>
<proteinExistence type="predicted"/>
<feature type="compositionally biased region" description="Polar residues" evidence="1">
    <location>
        <begin position="1"/>
        <end position="22"/>
    </location>
</feature>
<reference evidence="2" key="1">
    <citation type="journal article" date="2020" name="Stud. Mycol.">
        <title>101 Dothideomycetes genomes: a test case for predicting lifestyles and emergence of pathogens.</title>
        <authorList>
            <person name="Haridas S."/>
            <person name="Albert R."/>
            <person name="Binder M."/>
            <person name="Bloem J."/>
            <person name="Labutti K."/>
            <person name="Salamov A."/>
            <person name="Andreopoulos B."/>
            <person name="Baker S."/>
            <person name="Barry K."/>
            <person name="Bills G."/>
            <person name="Bluhm B."/>
            <person name="Cannon C."/>
            <person name="Castanera R."/>
            <person name="Culley D."/>
            <person name="Daum C."/>
            <person name="Ezra D."/>
            <person name="Gonzalez J."/>
            <person name="Henrissat B."/>
            <person name="Kuo A."/>
            <person name="Liang C."/>
            <person name="Lipzen A."/>
            <person name="Lutzoni F."/>
            <person name="Magnuson J."/>
            <person name="Mondo S."/>
            <person name="Nolan M."/>
            <person name="Ohm R."/>
            <person name="Pangilinan J."/>
            <person name="Park H.-J."/>
            <person name="Ramirez L."/>
            <person name="Alfaro M."/>
            <person name="Sun H."/>
            <person name="Tritt A."/>
            <person name="Yoshinaga Y."/>
            <person name="Zwiers L.-H."/>
            <person name="Turgeon B."/>
            <person name="Goodwin S."/>
            <person name="Spatafora J."/>
            <person name="Crous P."/>
            <person name="Grigoriev I."/>
        </authorList>
    </citation>
    <scope>NUCLEOTIDE SEQUENCE</scope>
    <source>
        <strain evidence="2">Tuck. ex Michener</strain>
    </source>
</reference>